<accession>A0AB34J7N8</accession>
<dbReference type="InterPro" id="IPR055359">
    <property type="entry name" value="Nip7_N_euk"/>
</dbReference>
<comment type="subunit">
    <text evidence="6">Interacts with pre-ribosome complex.</text>
</comment>
<evidence type="ECO:0000313" key="8">
    <source>
        <dbReference type="EMBL" id="KAL1514500.1"/>
    </source>
</evidence>
<dbReference type="InterPro" id="IPR016686">
    <property type="entry name" value="Ribosomal_synth_fac_NIP7"/>
</dbReference>
<dbReference type="GO" id="GO:0042255">
    <property type="term" value="P:ribosome assembly"/>
    <property type="evidence" value="ECO:0007669"/>
    <property type="project" value="InterPro"/>
</dbReference>
<protein>
    <recommendedName>
        <fullName evidence="6">60S ribosome subunit biogenesis protein NIP7 homolog</fullName>
    </recommendedName>
</protein>
<evidence type="ECO:0000259" key="7">
    <source>
        <dbReference type="SMART" id="SM00359"/>
    </source>
</evidence>
<dbReference type="SMART" id="SM00359">
    <property type="entry name" value="PUA"/>
    <property type="match status" value="1"/>
</dbReference>
<comment type="function">
    <text evidence="6">Required for proper 27S pre-rRNA processing and 60S ribosome subunit assembly.</text>
</comment>
<dbReference type="FunFam" id="3.10.450.220:FF:000001">
    <property type="entry name" value="60S ribosome subunit biogenesis protein NIP7 homolog"/>
    <property type="match status" value="1"/>
</dbReference>
<organism evidence="8 9">
    <name type="scientific">Prymnesium parvum</name>
    <name type="common">Toxic golden alga</name>
    <dbReference type="NCBI Taxonomy" id="97485"/>
    <lineage>
        <taxon>Eukaryota</taxon>
        <taxon>Haptista</taxon>
        <taxon>Haptophyta</taxon>
        <taxon>Prymnesiophyceae</taxon>
        <taxon>Prymnesiales</taxon>
        <taxon>Prymnesiaceae</taxon>
        <taxon>Prymnesium</taxon>
    </lineage>
</organism>
<evidence type="ECO:0000256" key="1">
    <source>
        <dbReference type="ARBA" id="ARBA00004604"/>
    </source>
</evidence>
<reference evidence="8 9" key="1">
    <citation type="journal article" date="2024" name="Science">
        <title>Giant polyketide synthase enzymes in the biosynthesis of giant marine polyether toxins.</title>
        <authorList>
            <person name="Fallon T.R."/>
            <person name="Shende V.V."/>
            <person name="Wierzbicki I.H."/>
            <person name="Pendleton A.L."/>
            <person name="Watervoot N.F."/>
            <person name="Auber R.P."/>
            <person name="Gonzalez D.J."/>
            <person name="Wisecaver J.H."/>
            <person name="Moore B.S."/>
        </authorList>
    </citation>
    <scope>NUCLEOTIDE SEQUENCE [LARGE SCALE GENOMIC DNA]</scope>
    <source>
        <strain evidence="8 9">12B1</strain>
    </source>
</reference>
<keyword evidence="4 6" id="KW-0694">RNA-binding</keyword>
<evidence type="ECO:0000256" key="3">
    <source>
        <dbReference type="ARBA" id="ARBA00022517"/>
    </source>
</evidence>
<evidence type="ECO:0000256" key="2">
    <source>
        <dbReference type="ARBA" id="ARBA00009895"/>
    </source>
</evidence>
<dbReference type="InterPro" id="IPR036974">
    <property type="entry name" value="PUA_sf"/>
</dbReference>
<dbReference type="Proteomes" id="UP001515480">
    <property type="component" value="Unassembled WGS sequence"/>
</dbReference>
<keyword evidence="5 6" id="KW-0539">Nucleus</keyword>
<dbReference type="InterPro" id="IPR040598">
    <property type="entry name" value="NIP7_N"/>
</dbReference>
<evidence type="ECO:0000256" key="4">
    <source>
        <dbReference type="ARBA" id="ARBA00022884"/>
    </source>
</evidence>
<dbReference type="InterPro" id="IPR005155">
    <property type="entry name" value="UPF0113_PUA"/>
</dbReference>
<dbReference type="PROSITE" id="PS50890">
    <property type="entry name" value="PUA"/>
    <property type="match status" value="1"/>
</dbReference>
<dbReference type="Pfam" id="PF03657">
    <property type="entry name" value="UPF0113"/>
    <property type="match status" value="1"/>
</dbReference>
<dbReference type="InterPro" id="IPR015947">
    <property type="entry name" value="PUA-like_sf"/>
</dbReference>
<name>A0AB34J7N8_PRYPA</name>
<dbReference type="GO" id="GO:0003723">
    <property type="term" value="F:RNA binding"/>
    <property type="evidence" value="ECO:0007669"/>
    <property type="project" value="UniProtKB-KW"/>
</dbReference>
<dbReference type="CDD" id="cd21151">
    <property type="entry name" value="PUA_Nip7-like"/>
    <property type="match status" value="1"/>
</dbReference>
<proteinExistence type="inferred from homology"/>
<evidence type="ECO:0000256" key="6">
    <source>
        <dbReference type="PIRNR" id="PIRNR017190"/>
    </source>
</evidence>
<evidence type="ECO:0000313" key="9">
    <source>
        <dbReference type="Proteomes" id="UP001515480"/>
    </source>
</evidence>
<dbReference type="CDD" id="cd21146">
    <property type="entry name" value="Nip7_N_euk"/>
    <property type="match status" value="1"/>
</dbReference>
<feature type="domain" description="PUA" evidence="7">
    <location>
        <begin position="96"/>
        <end position="171"/>
    </location>
</feature>
<comment type="similarity">
    <text evidence="2 6">Belongs to the NIP7 family.</text>
</comment>
<dbReference type="FunFam" id="2.30.130.10:FF:000002">
    <property type="entry name" value="60S ribosome subunit biogenesis protein NIP7 homolog"/>
    <property type="match status" value="1"/>
</dbReference>
<dbReference type="PIRSF" id="PIRSF017190">
    <property type="entry name" value="Rbsml_synth_fac_NIP7"/>
    <property type="match status" value="1"/>
</dbReference>
<dbReference type="SUPFAM" id="SSF88802">
    <property type="entry name" value="Pre-PUA domain"/>
    <property type="match status" value="1"/>
</dbReference>
<gene>
    <name evidence="8" type="ORF">AB1Y20_003599</name>
</gene>
<keyword evidence="3 6" id="KW-0690">Ribosome biogenesis</keyword>
<comment type="subcellular location">
    <subcellularLocation>
        <location evidence="1">Nucleus</location>
        <location evidence="1">Nucleolus</location>
    </subcellularLocation>
</comment>
<sequence length="181" mass="20566">MVRPLTEEELKIFFAKLAKYIGHAIKQLVDRPDGKYCFRLHRDRVYYVSEQQVKVAAALPREQLLGMGCTFGKFTKTKKFRLHVTCLDYIAQHAQYKVWLKPAAEQSFLYGNHVLKAGLGRITEDTPQYQGVVILNMADVPLGFGTTAKSTAEVRKLEPQGVVAFHQADVGEYLRDEETLC</sequence>
<dbReference type="SUPFAM" id="SSF88697">
    <property type="entry name" value="PUA domain-like"/>
    <property type="match status" value="1"/>
</dbReference>
<dbReference type="EMBL" id="JBGBPQ010000012">
    <property type="protein sequence ID" value="KAL1514500.1"/>
    <property type="molecule type" value="Genomic_DNA"/>
</dbReference>
<comment type="caution">
    <text evidence="8">The sequence shown here is derived from an EMBL/GenBank/DDBJ whole genome shotgun (WGS) entry which is preliminary data.</text>
</comment>
<dbReference type="InterPro" id="IPR002478">
    <property type="entry name" value="PUA"/>
</dbReference>
<evidence type="ECO:0000256" key="5">
    <source>
        <dbReference type="ARBA" id="ARBA00023242"/>
    </source>
</evidence>
<dbReference type="Gene3D" id="2.30.130.10">
    <property type="entry name" value="PUA domain"/>
    <property type="match status" value="1"/>
</dbReference>
<dbReference type="PANTHER" id="PTHR23415">
    <property type="entry name" value="CYCLIN-DEPENDENT KINASES REGULATORY SUBUNIT/60S RIBOSOME SUBUNIT BIOGENESIS PROTEIN NIP7"/>
    <property type="match status" value="1"/>
</dbReference>
<dbReference type="Pfam" id="PF17833">
    <property type="entry name" value="pre-PUA_NIP7"/>
    <property type="match status" value="1"/>
</dbReference>
<dbReference type="GO" id="GO:0005730">
    <property type="term" value="C:nucleolus"/>
    <property type="evidence" value="ECO:0007669"/>
    <property type="project" value="UniProtKB-SubCell"/>
</dbReference>
<dbReference type="Gene3D" id="3.10.450.220">
    <property type="match status" value="1"/>
</dbReference>
<dbReference type="AlphaFoldDB" id="A0AB34J7N8"/>
<keyword evidence="9" id="KW-1185">Reference proteome</keyword>